<evidence type="ECO:0000259" key="1">
    <source>
        <dbReference type="Pfam" id="PF13480"/>
    </source>
</evidence>
<comment type="caution">
    <text evidence="2">The sequence shown here is derived from an EMBL/GenBank/DDBJ whole genome shotgun (WGS) entry which is preliminary data.</text>
</comment>
<evidence type="ECO:0000313" key="2">
    <source>
        <dbReference type="EMBL" id="GAA2344917.1"/>
    </source>
</evidence>
<dbReference type="InterPro" id="IPR038740">
    <property type="entry name" value="BioF2-like_GNAT_dom"/>
</dbReference>
<dbReference type="InterPro" id="IPR016181">
    <property type="entry name" value="Acyl_CoA_acyltransferase"/>
</dbReference>
<protein>
    <recommendedName>
        <fullName evidence="1">BioF2-like acetyltransferase domain-containing protein</fullName>
    </recommendedName>
</protein>
<dbReference type="Proteomes" id="UP001501444">
    <property type="component" value="Unassembled WGS sequence"/>
</dbReference>
<dbReference type="Gene3D" id="3.40.630.30">
    <property type="match status" value="1"/>
</dbReference>
<gene>
    <name evidence="2" type="ORF">GCM10010170_030760</name>
</gene>
<proteinExistence type="predicted"/>
<dbReference type="EMBL" id="BAAARV010000024">
    <property type="protein sequence ID" value="GAA2344917.1"/>
    <property type="molecule type" value="Genomic_DNA"/>
</dbReference>
<dbReference type="Pfam" id="PF13480">
    <property type="entry name" value="Acetyltransf_6"/>
    <property type="match status" value="1"/>
</dbReference>
<accession>A0ABN3G5X6</accession>
<sequence length="347" mass="37903">MTSPAPVDAWREVLASAPRALPTQSPEWLECICAVDGYANASRLYRTTDGRRLVLPLARRALVGPLIAMESSLPIGWGAGGLLGEGGTVRPEDVQMVLGDLAARRMVSASLRPDPSTAESWEQGCPPGVRREPRMAQTLSLAGGFDEVWRTRFRSDTRNRVRRAERANVVVERDDTGRLVPVLQELYAKSVDRWAHQDGVPLPLARWRAARLEPPHKLSTVARVLGPRCRIYAAFVDGRPAAAIVVLLGQAVACMWRGAMDEELAGPTYATYLLHRTAIEDAAEGGCVSYHLGDSAPGSSLALFKSRFGAVEQHYAGYRLERMPMGSLARRARGVASATLRRMRGRG</sequence>
<dbReference type="RefSeq" id="WP_344613040.1">
    <property type="nucleotide sequence ID" value="NZ_BAAARV010000024.1"/>
</dbReference>
<reference evidence="2 3" key="1">
    <citation type="journal article" date="2019" name="Int. J. Syst. Evol. Microbiol.">
        <title>The Global Catalogue of Microorganisms (GCM) 10K type strain sequencing project: providing services to taxonomists for standard genome sequencing and annotation.</title>
        <authorList>
            <consortium name="The Broad Institute Genomics Platform"/>
            <consortium name="The Broad Institute Genome Sequencing Center for Infectious Disease"/>
            <person name="Wu L."/>
            <person name="Ma J."/>
        </authorList>
    </citation>
    <scope>NUCLEOTIDE SEQUENCE [LARGE SCALE GENOMIC DNA]</scope>
    <source>
        <strain evidence="2 3">JCM 3272</strain>
    </source>
</reference>
<evidence type="ECO:0000313" key="3">
    <source>
        <dbReference type="Proteomes" id="UP001501444"/>
    </source>
</evidence>
<name>A0ABN3G5X6_9ACTN</name>
<dbReference type="SUPFAM" id="SSF55729">
    <property type="entry name" value="Acyl-CoA N-acyltransferases (Nat)"/>
    <property type="match status" value="1"/>
</dbReference>
<keyword evidence="3" id="KW-1185">Reference proteome</keyword>
<organism evidence="2 3">
    <name type="scientific">Dactylosporangium salmoneum</name>
    <dbReference type="NCBI Taxonomy" id="53361"/>
    <lineage>
        <taxon>Bacteria</taxon>
        <taxon>Bacillati</taxon>
        <taxon>Actinomycetota</taxon>
        <taxon>Actinomycetes</taxon>
        <taxon>Micromonosporales</taxon>
        <taxon>Micromonosporaceae</taxon>
        <taxon>Dactylosporangium</taxon>
    </lineage>
</organism>
<feature type="domain" description="BioF2-like acetyltransferase" evidence="1">
    <location>
        <begin position="152"/>
        <end position="294"/>
    </location>
</feature>